<dbReference type="EMBL" id="AJAT01000017">
    <property type="protein sequence ID" value="EOL42457.1"/>
    <property type="molecule type" value="Genomic_DNA"/>
</dbReference>
<evidence type="ECO:0000313" key="2">
    <source>
        <dbReference type="EMBL" id="EOL42457.1"/>
    </source>
</evidence>
<dbReference type="HOGENOM" id="CLU_113291_2_0_9"/>
<evidence type="ECO:0008006" key="4">
    <source>
        <dbReference type="Google" id="ProtNLM"/>
    </source>
</evidence>
<protein>
    <recommendedName>
        <fullName evidence="4">Integral membrane protein</fullName>
    </recommendedName>
</protein>
<comment type="caution">
    <text evidence="2">The sequence shown here is derived from an EMBL/GenBank/DDBJ whole genome shotgun (WGS) entry which is preliminary data.</text>
</comment>
<dbReference type="eggNOG" id="ENOG5032QWV">
    <property type="taxonomic scope" value="Bacteria"/>
</dbReference>
<feature type="transmembrane region" description="Helical" evidence="1">
    <location>
        <begin position="9"/>
        <end position="29"/>
    </location>
</feature>
<keyword evidence="1" id="KW-0812">Transmembrane</keyword>
<keyword evidence="1" id="KW-1133">Transmembrane helix</keyword>
<dbReference type="RefSeq" id="WP_010769444.1">
    <property type="nucleotide sequence ID" value="NZ_ASWE01000001.1"/>
</dbReference>
<accession>R3W4C2</accession>
<evidence type="ECO:0000313" key="3">
    <source>
        <dbReference type="Proteomes" id="UP000013785"/>
    </source>
</evidence>
<organism evidence="2 3">
    <name type="scientific">Enterococcus phoeniculicola ATCC BAA-412</name>
    <dbReference type="NCBI Taxonomy" id="1158610"/>
    <lineage>
        <taxon>Bacteria</taxon>
        <taxon>Bacillati</taxon>
        <taxon>Bacillota</taxon>
        <taxon>Bacilli</taxon>
        <taxon>Lactobacillales</taxon>
        <taxon>Enterococcaceae</taxon>
        <taxon>Enterococcus</taxon>
    </lineage>
</organism>
<dbReference type="InterPro" id="IPR021529">
    <property type="entry name" value="DUF2798"/>
</dbReference>
<name>R3W4C2_9ENTE</name>
<feature type="transmembrane region" description="Helical" evidence="1">
    <location>
        <begin position="35"/>
        <end position="57"/>
    </location>
</feature>
<dbReference type="Pfam" id="PF11391">
    <property type="entry name" value="DUF2798"/>
    <property type="match status" value="2"/>
</dbReference>
<evidence type="ECO:0000256" key="1">
    <source>
        <dbReference type="SAM" id="Phobius"/>
    </source>
</evidence>
<feature type="transmembrane region" description="Helical" evidence="1">
    <location>
        <begin position="114"/>
        <end position="136"/>
    </location>
</feature>
<proteinExistence type="predicted"/>
<dbReference type="AlphaFoldDB" id="R3W4C2"/>
<sequence length="152" mass="16681">MPKSKKESLLLTSVMCFLMVLGMSTYNLILHDSFSWTSLVTGLIPGIVVAFILDVFIVGKIAKAIAFKLPISKEKMIYMILTISTLMVTGMVLCMSLFGILIEGGIQENMGALYIKAVAFNFIVALPLQLLIVGPISRFVLGTYQKSQLVEL</sequence>
<dbReference type="Proteomes" id="UP000013785">
    <property type="component" value="Unassembled WGS sequence"/>
</dbReference>
<dbReference type="OrthoDB" id="7062363at2"/>
<reference evidence="2 3" key="1">
    <citation type="submission" date="2013-02" db="EMBL/GenBank/DDBJ databases">
        <title>The Genome Sequence of Enterococcus phoeniculicola BAA-412.</title>
        <authorList>
            <consortium name="The Broad Institute Genome Sequencing Platform"/>
            <consortium name="The Broad Institute Genome Sequencing Center for Infectious Disease"/>
            <person name="Earl A.M."/>
            <person name="Gilmore M.S."/>
            <person name="Lebreton F."/>
            <person name="Walker B."/>
            <person name="Young S.K."/>
            <person name="Zeng Q."/>
            <person name="Gargeya S."/>
            <person name="Fitzgerald M."/>
            <person name="Haas B."/>
            <person name="Abouelleil A."/>
            <person name="Alvarado L."/>
            <person name="Arachchi H.M."/>
            <person name="Berlin A.M."/>
            <person name="Chapman S.B."/>
            <person name="Dewar J."/>
            <person name="Goldberg J."/>
            <person name="Griggs A."/>
            <person name="Gujja S."/>
            <person name="Hansen M."/>
            <person name="Howarth C."/>
            <person name="Imamovic A."/>
            <person name="Larimer J."/>
            <person name="McCowan C."/>
            <person name="Murphy C."/>
            <person name="Neiman D."/>
            <person name="Pearson M."/>
            <person name="Priest M."/>
            <person name="Roberts A."/>
            <person name="Saif S."/>
            <person name="Shea T."/>
            <person name="Sisk P."/>
            <person name="Sykes S."/>
            <person name="Wortman J."/>
            <person name="Nusbaum C."/>
            <person name="Birren B."/>
        </authorList>
    </citation>
    <scope>NUCLEOTIDE SEQUENCE [LARGE SCALE GENOMIC DNA]</scope>
    <source>
        <strain evidence="2 3">ATCC BAA-412</strain>
    </source>
</reference>
<gene>
    <name evidence="2" type="ORF">UC3_02809</name>
</gene>
<dbReference type="PATRIC" id="fig|1158610.3.peg.2794"/>
<keyword evidence="3" id="KW-1185">Reference proteome</keyword>
<feature type="transmembrane region" description="Helical" evidence="1">
    <location>
        <begin position="77"/>
        <end position="102"/>
    </location>
</feature>
<dbReference type="STRING" id="154621.RV11_GL002009"/>
<keyword evidence="1" id="KW-0472">Membrane</keyword>